<dbReference type="PANTHER" id="PTHR33223">
    <property type="entry name" value="CCHC-TYPE DOMAIN-CONTAINING PROTEIN"/>
    <property type="match status" value="1"/>
</dbReference>
<reference evidence="2" key="1">
    <citation type="submission" date="2020-06" db="EMBL/GenBank/DDBJ databases">
        <authorList>
            <person name="Li T."/>
            <person name="Hu X."/>
            <person name="Zhang T."/>
            <person name="Song X."/>
            <person name="Zhang H."/>
            <person name="Dai N."/>
            <person name="Sheng W."/>
            <person name="Hou X."/>
            <person name="Wei L."/>
        </authorList>
    </citation>
    <scope>NUCLEOTIDE SEQUENCE</scope>
    <source>
        <strain evidence="2">G01</strain>
        <tissue evidence="2">Leaf</tissue>
    </source>
</reference>
<dbReference type="InterPro" id="IPR005162">
    <property type="entry name" value="Retrotrans_gag_dom"/>
</dbReference>
<evidence type="ECO:0000259" key="1">
    <source>
        <dbReference type="Pfam" id="PF03732"/>
    </source>
</evidence>
<reference evidence="2" key="2">
    <citation type="journal article" date="2024" name="Plant">
        <title>Genomic evolution and insights into agronomic trait innovations of Sesamum species.</title>
        <authorList>
            <person name="Miao H."/>
            <person name="Wang L."/>
            <person name="Qu L."/>
            <person name="Liu H."/>
            <person name="Sun Y."/>
            <person name="Le M."/>
            <person name="Wang Q."/>
            <person name="Wei S."/>
            <person name="Zheng Y."/>
            <person name="Lin W."/>
            <person name="Duan Y."/>
            <person name="Cao H."/>
            <person name="Xiong S."/>
            <person name="Wang X."/>
            <person name="Wei L."/>
            <person name="Li C."/>
            <person name="Ma Q."/>
            <person name="Ju M."/>
            <person name="Zhao R."/>
            <person name="Li G."/>
            <person name="Mu C."/>
            <person name="Tian Q."/>
            <person name="Mei H."/>
            <person name="Zhang T."/>
            <person name="Gao T."/>
            <person name="Zhang H."/>
        </authorList>
    </citation>
    <scope>NUCLEOTIDE SEQUENCE</scope>
    <source>
        <strain evidence="2">G01</strain>
    </source>
</reference>
<accession>A0AAW2J3Q6</accession>
<name>A0AAW2J3Q6_9LAMI</name>
<dbReference type="PANTHER" id="PTHR33223:SF10">
    <property type="entry name" value="AMINOTRANSFERASE-LIKE PLANT MOBILE DOMAIN-CONTAINING PROTEIN"/>
    <property type="match status" value="1"/>
</dbReference>
<dbReference type="EMBL" id="JACGWK010001416">
    <property type="protein sequence ID" value="KAL0289074.1"/>
    <property type="molecule type" value="Genomic_DNA"/>
</dbReference>
<feature type="domain" description="Retrotransposon gag" evidence="1">
    <location>
        <begin position="72"/>
        <end position="138"/>
    </location>
</feature>
<protein>
    <recommendedName>
        <fullName evidence="1">Retrotransposon gag domain-containing protein</fullName>
    </recommendedName>
</protein>
<dbReference type="AlphaFoldDB" id="A0AAW2J3Q6"/>
<gene>
    <name evidence="2" type="ORF">Sangu_2630300</name>
</gene>
<comment type="caution">
    <text evidence="2">The sequence shown here is derived from an EMBL/GenBank/DDBJ whole genome shotgun (WGS) entry which is preliminary data.</text>
</comment>
<dbReference type="Pfam" id="PF03732">
    <property type="entry name" value="Retrotrans_gag"/>
    <property type="match status" value="1"/>
</dbReference>
<evidence type="ECO:0000313" key="2">
    <source>
        <dbReference type="EMBL" id="KAL0289074.1"/>
    </source>
</evidence>
<organism evidence="2">
    <name type="scientific">Sesamum angustifolium</name>
    <dbReference type="NCBI Taxonomy" id="2727405"/>
    <lineage>
        <taxon>Eukaryota</taxon>
        <taxon>Viridiplantae</taxon>
        <taxon>Streptophyta</taxon>
        <taxon>Embryophyta</taxon>
        <taxon>Tracheophyta</taxon>
        <taxon>Spermatophyta</taxon>
        <taxon>Magnoliopsida</taxon>
        <taxon>eudicotyledons</taxon>
        <taxon>Gunneridae</taxon>
        <taxon>Pentapetalae</taxon>
        <taxon>asterids</taxon>
        <taxon>lamiids</taxon>
        <taxon>Lamiales</taxon>
        <taxon>Pedaliaceae</taxon>
        <taxon>Sesamum</taxon>
    </lineage>
</organism>
<sequence>MRVGGLPVRPLAIAPLRHNPFAPHIVAETIQPGIKIPNLSEYNGVGDPHDHLDEFLVKVDLLNISDATYCKLFRSTLSRKVMALFNQLPPRMVEAFQQLSQRFLHHFAINKRYPKTASYLFTIVQREHEGLREYVQRF</sequence>
<proteinExistence type="predicted"/>